<evidence type="ECO:0000313" key="2">
    <source>
        <dbReference type="EMBL" id="GFG92959.1"/>
    </source>
</evidence>
<feature type="domain" description="VOC" evidence="1">
    <location>
        <begin position="57"/>
        <end position="182"/>
    </location>
</feature>
<dbReference type="EMBL" id="BLKZ01000001">
    <property type="protein sequence ID" value="GFG92959.1"/>
    <property type="molecule type" value="Genomic_DNA"/>
</dbReference>
<dbReference type="Pfam" id="PF00903">
    <property type="entry name" value="Glyoxalase"/>
    <property type="match status" value="1"/>
</dbReference>
<gene>
    <name evidence="2" type="ORF">MBOU_50010</name>
</gene>
<comment type="caution">
    <text evidence="2">The sequence shown here is derived from an EMBL/GenBank/DDBJ whole genome shotgun (WGS) entry which is preliminary data.</text>
</comment>
<evidence type="ECO:0000259" key="1">
    <source>
        <dbReference type="PROSITE" id="PS51819"/>
    </source>
</evidence>
<dbReference type="PANTHER" id="PTHR21366">
    <property type="entry name" value="GLYOXALASE FAMILY PROTEIN"/>
    <property type="match status" value="1"/>
</dbReference>
<accession>A0A7I9YW83</accession>
<dbReference type="PANTHER" id="PTHR21366:SF31">
    <property type="entry name" value="METALLOTHIOL TRANSFERASE FOSB"/>
    <property type="match status" value="1"/>
</dbReference>
<dbReference type="Gene3D" id="3.10.180.10">
    <property type="entry name" value="2,3-Dihydroxybiphenyl 1,2-Dioxygenase, domain 1"/>
    <property type="match status" value="1"/>
</dbReference>
<dbReference type="InterPro" id="IPR029068">
    <property type="entry name" value="Glyas_Bleomycin-R_OHBP_Dase"/>
</dbReference>
<dbReference type="Proteomes" id="UP000465360">
    <property type="component" value="Unassembled WGS sequence"/>
</dbReference>
<dbReference type="InterPro" id="IPR004360">
    <property type="entry name" value="Glyas_Fos-R_dOase_dom"/>
</dbReference>
<evidence type="ECO:0000313" key="3">
    <source>
        <dbReference type="Proteomes" id="UP000465360"/>
    </source>
</evidence>
<name>A0A7I9YW83_MYCBU</name>
<dbReference type="CDD" id="cd07253">
    <property type="entry name" value="GLOD5"/>
    <property type="match status" value="1"/>
</dbReference>
<dbReference type="PROSITE" id="PS51819">
    <property type="entry name" value="VOC"/>
    <property type="match status" value="1"/>
</dbReference>
<keyword evidence="3" id="KW-1185">Reference proteome</keyword>
<sequence length="182" mass="19431">MNDGTTYPTMQSRVPEFDALPGVSTSRCSTRSTIPPNVGGDAANLLGGLTVVLAVERIDHVVLNCNDVEATAAWYQRVLGMTRETFGPSHRVALRFGNQKINLRPVGAQADDPDWATGSTEAAGSADLCFVTRATPGEVRAHLLECGVKITDGPVIRTGALGVMTSHYCRDIEGNLIEISVY</sequence>
<proteinExistence type="predicted"/>
<dbReference type="SUPFAM" id="SSF54593">
    <property type="entry name" value="Glyoxalase/Bleomycin resistance protein/Dihydroxybiphenyl dioxygenase"/>
    <property type="match status" value="1"/>
</dbReference>
<dbReference type="InterPro" id="IPR037523">
    <property type="entry name" value="VOC_core"/>
</dbReference>
<organism evidence="2 3">
    <name type="scientific">Mycobacterium bourgelatii</name>
    <dbReference type="NCBI Taxonomy" id="1273442"/>
    <lineage>
        <taxon>Bacteria</taxon>
        <taxon>Bacillati</taxon>
        <taxon>Actinomycetota</taxon>
        <taxon>Actinomycetes</taxon>
        <taxon>Mycobacteriales</taxon>
        <taxon>Mycobacteriaceae</taxon>
        <taxon>Mycobacterium</taxon>
    </lineage>
</organism>
<dbReference type="AlphaFoldDB" id="A0A7I9YW83"/>
<reference evidence="2 3" key="1">
    <citation type="journal article" date="2019" name="Emerg. Microbes Infect.">
        <title>Comprehensive subspecies identification of 175 nontuberculous mycobacteria species based on 7547 genomic profiles.</title>
        <authorList>
            <person name="Matsumoto Y."/>
            <person name="Kinjo T."/>
            <person name="Motooka D."/>
            <person name="Nabeya D."/>
            <person name="Jung N."/>
            <person name="Uechi K."/>
            <person name="Horii T."/>
            <person name="Iida T."/>
            <person name="Fujita J."/>
            <person name="Nakamura S."/>
        </authorList>
    </citation>
    <scope>NUCLEOTIDE SEQUENCE [LARGE SCALE GENOMIC DNA]</scope>
    <source>
        <strain evidence="2 3">JCM 30725</strain>
    </source>
</reference>
<protein>
    <recommendedName>
        <fullName evidence="1">VOC domain-containing protein</fullName>
    </recommendedName>
</protein>
<dbReference type="InterPro" id="IPR050383">
    <property type="entry name" value="GlyoxalaseI/FosfomycinResist"/>
</dbReference>